<name>D8JY82_HYPDA</name>
<evidence type="ECO:0000313" key="2">
    <source>
        <dbReference type="EMBL" id="ADJ25286.1"/>
    </source>
</evidence>
<evidence type="ECO:0000313" key="3">
    <source>
        <dbReference type="Proteomes" id="UP000002033"/>
    </source>
</evidence>
<proteinExistence type="predicted"/>
<dbReference type="PANTHER" id="PTHR34215:SF1">
    <property type="entry name" value="YLXR DOMAIN-CONTAINING PROTEIN"/>
    <property type="match status" value="1"/>
</dbReference>
<dbReference type="KEGG" id="hdn:Hden_3495"/>
<keyword evidence="3" id="KW-1185">Reference proteome</keyword>
<dbReference type="NCBIfam" id="NF006622">
    <property type="entry name" value="PRK09190.1"/>
    <property type="match status" value="1"/>
</dbReference>
<dbReference type="PANTHER" id="PTHR34215">
    <property type="entry name" value="BLL0784 PROTEIN"/>
    <property type="match status" value="1"/>
</dbReference>
<gene>
    <name evidence="2" type="ordered locus">Hden_3495</name>
</gene>
<dbReference type="HOGENOM" id="CLU_091016_1_0_5"/>
<dbReference type="eggNOG" id="COG2740">
    <property type="taxonomic scope" value="Bacteria"/>
</dbReference>
<protein>
    <recommendedName>
        <fullName evidence="1">YlxR domain-containing protein</fullName>
    </recommendedName>
</protein>
<dbReference type="InterPro" id="IPR029064">
    <property type="entry name" value="Ribosomal_eL30-like_sf"/>
</dbReference>
<dbReference type="AlphaFoldDB" id="D8JY82"/>
<dbReference type="InterPro" id="IPR037465">
    <property type="entry name" value="YlxR"/>
</dbReference>
<dbReference type="Pfam" id="PF04296">
    <property type="entry name" value="YlxR"/>
    <property type="match status" value="1"/>
</dbReference>
<evidence type="ECO:0000259" key="1">
    <source>
        <dbReference type="Pfam" id="PF04296"/>
    </source>
</evidence>
<dbReference type="InterPro" id="IPR007393">
    <property type="entry name" value="YlxR_dom"/>
</dbReference>
<feature type="domain" description="YlxR" evidence="1">
    <location>
        <begin position="1"/>
        <end position="73"/>
    </location>
</feature>
<dbReference type="Gene3D" id="3.30.1330.30">
    <property type="match status" value="1"/>
</dbReference>
<dbReference type="EMBL" id="CP002083">
    <property type="protein sequence ID" value="ADJ25286.1"/>
    <property type="molecule type" value="Genomic_DNA"/>
</dbReference>
<dbReference type="InterPro" id="IPR035931">
    <property type="entry name" value="YlxR-like_sf"/>
</dbReference>
<dbReference type="SUPFAM" id="SSF55315">
    <property type="entry name" value="L30e-like"/>
    <property type="match status" value="1"/>
</dbReference>
<accession>D8JY82</accession>
<sequence>MCAVSRQSLDPRFLIRFVLSPDSTVVPDLERRLPGRGVWVGCDRRLVEKAVKANTFAKSLKTRAEASSDLAERVDGLMVKRLMGTLSLANKAGLAVSGFEKVSAALDKGPVAVVLHGAEASADGRSKIDRKFKAIQGSRGLTAAIVDVLTIDQMSLAIGRGSVVHAALTPGGLSDRFLEEAERLTRYRSSATETGNGFSETQSEG</sequence>
<dbReference type="SUPFAM" id="SSF64376">
    <property type="entry name" value="YlxR-like"/>
    <property type="match status" value="1"/>
</dbReference>
<organism evidence="2 3">
    <name type="scientific">Hyphomicrobium denitrificans (strain ATCC 51888 / DSM 1869 / NCIMB 11706 / TK 0415)</name>
    <dbReference type="NCBI Taxonomy" id="582899"/>
    <lineage>
        <taxon>Bacteria</taxon>
        <taxon>Pseudomonadati</taxon>
        <taxon>Pseudomonadota</taxon>
        <taxon>Alphaproteobacteria</taxon>
        <taxon>Hyphomicrobiales</taxon>
        <taxon>Hyphomicrobiaceae</taxon>
        <taxon>Hyphomicrobium</taxon>
    </lineage>
</organism>
<dbReference type="STRING" id="582899.Hden_3495"/>
<dbReference type="Proteomes" id="UP000002033">
    <property type="component" value="Chromosome"/>
</dbReference>
<dbReference type="Gene3D" id="3.30.1230.10">
    <property type="entry name" value="YlxR-like"/>
    <property type="match status" value="1"/>
</dbReference>
<reference evidence="3" key="1">
    <citation type="journal article" date="2011" name="J. Bacteriol.">
        <title>Genome sequences of eight morphologically diverse alphaproteobacteria.</title>
        <authorList>
            <consortium name="US DOE Joint Genome Institute"/>
            <person name="Brown P.J."/>
            <person name="Kysela D.T."/>
            <person name="Buechlein A."/>
            <person name="Hemmerich C."/>
            <person name="Brun Y.V."/>
        </authorList>
    </citation>
    <scope>NUCLEOTIDE SEQUENCE [LARGE SCALE GENOMIC DNA]</scope>
    <source>
        <strain evidence="3">ATCC 51888 / DSM 1869 / NCIB 11706 / TK 0415</strain>
    </source>
</reference>